<dbReference type="EMBL" id="AMFJ01000371">
    <property type="protein sequence ID" value="EKE28117.1"/>
    <property type="molecule type" value="Genomic_DNA"/>
</dbReference>
<protein>
    <recommendedName>
        <fullName evidence="2">Fibrobacter succinogenes major paralogous domain-containing protein</fullName>
    </recommendedName>
</protein>
<comment type="caution">
    <text evidence="1">The sequence shown here is derived from an EMBL/GenBank/DDBJ whole genome shotgun (WGS) entry which is preliminary data.</text>
</comment>
<reference evidence="1" key="1">
    <citation type="journal article" date="2012" name="Science">
        <title>Fermentation, hydrogen, and sulfur metabolism in multiple uncultivated bacterial phyla.</title>
        <authorList>
            <person name="Wrighton K.C."/>
            <person name="Thomas B.C."/>
            <person name="Sharon I."/>
            <person name="Miller C.S."/>
            <person name="Castelle C.J."/>
            <person name="VerBerkmoes N.C."/>
            <person name="Wilkins M.J."/>
            <person name="Hettich R.L."/>
            <person name="Lipton M.S."/>
            <person name="Williams K.H."/>
            <person name="Long P.E."/>
            <person name="Banfield J.F."/>
        </authorList>
    </citation>
    <scope>NUCLEOTIDE SEQUENCE [LARGE SCALE GENOMIC DNA]</scope>
</reference>
<dbReference type="AlphaFoldDB" id="K2G1N5"/>
<evidence type="ECO:0008006" key="2">
    <source>
        <dbReference type="Google" id="ProtNLM"/>
    </source>
</evidence>
<gene>
    <name evidence="1" type="ORF">ACD_3C00097G0001</name>
</gene>
<proteinExistence type="predicted"/>
<accession>K2G1N5</accession>
<organism evidence="1">
    <name type="scientific">uncultured bacterium</name>
    <name type="common">gcode 4</name>
    <dbReference type="NCBI Taxonomy" id="1234023"/>
    <lineage>
        <taxon>Bacteria</taxon>
        <taxon>environmental samples</taxon>
    </lineage>
</organism>
<name>K2G1N5_9BACT</name>
<sequence length="334" mass="38301">MTELEMESANADPSSYSGRYILTKWDSLWVILNNATQVPVNATPSSYSTWLELKNYQSSELMAYVSKNNTLISTWTMIGWLAWIYTAASAWSKYPGCDTNDIKLSNWQVWSACNVWATNAWNNQAALTNCGWWASDCVESSRYMIWSYFQWWKNADVTIAAPNSTLAPAWTLANTQTYTGFIVNAWSPATQDKYDWLANADKNDDLWWWSWTTSSSWTYASQWSPTTMQWPCATGYHVPTQKEWCYATMNLNWSLTCIWGWKNDVTIASTLKLPLAGYRAYSNAGFNYQGVYGYYWQASPNGTYAYDVEIGSTQVYPLISTYRGYGFSVRCLKN</sequence>
<evidence type="ECO:0000313" key="1">
    <source>
        <dbReference type="EMBL" id="EKE28117.1"/>
    </source>
</evidence>